<evidence type="ECO:0000256" key="1">
    <source>
        <dbReference type="ARBA" id="ARBA00022491"/>
    </source>
</evidence>
<evidence type="ECO:0000256" key="4">
    <source>
        <dbReference type="ARBA" id="ARBA00023163"/>
    </source>
</evidence>
<dbReference type="SUPFAM" id="SSF48498">
    <property type="entry name" value="Tetracyclin repressor-like, C-terminal domain"/>
    <property type="match status" value="1"/>
</dbReference>
<evidence type="ECO:0000313" key="8">
    <source>
        <dbReference type="Proteomes" id="UP000830158"/>
    </source>
</evidence>
<dbReference type="PANTHER" id="PTHR30055">
    <property type="entry name" value="HTH-TYPE TRANSCRIPTIONAL REGULATOR RUTR"/>
    <property type="match status" value="1"/>
</dbReference>
<keyword evidence="4" id="KW-0804">Transcription</keyword>
<dbReference type="SUPFAM" id="SSF46689">
    <property type="entry name" value="Homeodomain-like"/>
    <property type="match status" value="1"/>
</dbReference>
<dbReference type="Pfam" id="PF00440">
    <property type="entry name" value="TetR_N"/>
    <property type="match status" value="1"/>
</dbReference>
<accession>A0ABY4NV78</accession>
<sequence>MSGPVPRVPREEVRRRLLEAAAKVFAERGYQAARLDEIAHAAGFTKGAVYSNFASKQALLAELIDQHVRTRFAASALELRAGKAPERAVEDIAEVVARGIVEQDTWGRLLVEIGQQAGHDPAVRAVYVEVRRALRDELAAQVARTCEEYGIELAVPPEQIALTLQSLRLGLALEHGTDPEQVDRAAVAAVFTTTLRGLIR</sequence>
<dbReference type="InterPro" id="IPR039538">
    <property type="entry name" value="BetI_C"/>
</dbReference>
<dbReference type="Pfam" id="PF13977">
    <property type="entry name" value="TetR_C_6"/>
    <property type="match status" value="1"/>
</dbReference>
<keyword evidence="1" id="KW-0678">Repressor</keyword>
<gene>
    <name evidence="7" type="ORF">L1857_14565</name>
</gene>
<dbReference type="PANTHER" id="PTHR30055:SF241">
    <property type="entry name" value="TRANSCRIPTIONAL REGULATORY PROTEIN"/>
    <property type="match status" value="1"/>
</dbReference>
<feature type="domain" description="HTH tetR-type" evidence="6">
    <location>
        <begin position="11"/>
        <end position="71"/>
    </location>
</feature>
<dbReference type="EMBL" id="CP091196">
    <property type="protein sequence ID" value="UQS23963.1"/>
    <property type="molecule type" value="Genomic_DNA"/>
</dbReference>
<feature type="DNA-binding region" description="H-T-H motif" evidence="5">
    <location>
        <begin position="34"/>
        <end position="53"/>
    </location>
</feature>
<dbReference type="Proteomes" id="UP000830158">
    <property type="component" value="Chromosome"/>
</dbReference>
<dbReference type="InterPro" id="IPR001647">
    <property type="entry name" value="HTH_TetR"/>
</dbReference>
<dbReference type="PRINTS" id="PR00455">
    <property type="entry name" value="HTHTETR"/>
</dbReference>
<keyword evidence="2" id="KW-0805">Transcription regulation</keyword>
<proteinExistence type="predicted"/>
<protein>
    <submittedName>
        <fullName evidence="7">TetR/AcrR family transcriptional regulator</fullName>
    </submittedName>
</protein>
<reference evidence="7" key="1">
    <citation type="submission" date="2022-01" db="EMBL/GenBank/DDBJ databases">
        <title>PSI-footprinting approach for the identification of protein synthesis inhibitor producers.</title>
        <authorList>
            <person name="Handel F."/>
            <person name="Kulik A."/>
            <person name="Wex K.W."/>
            <person name="Berscheid A."/>
            <person name="Saur J.S."/>
            <person name="Winkler A."/>
            <person name="Wibberg D."/>
            <person name="Kalinowski J."/>
            <person name="Broetz-Oesterhelt H."/>
            <person name="Mast Y."/>
        </authorList>
    </citation>
    <scope>NUCLEOTIDE SEQUENCE</scope>
    <source>
        <strain evidence="7">KNN 49.3e</strain>
    </source>
</reference>
<evidence type="ECO:0000259" key="6">
    <source>
        <dbReference type="PROSITE" id="PS50977"/>
    </source>
</evidence>
<keyword evidence="8" id="KW-1185">Reference proteome</keyword>
<evidence type="ECO:0000256" key="2">
    <source>
        <dbReference type="ARBA" id="ARBA00023015"/>
    </source>
</evidence>
<name>A0ABY4NV78_9PSEU</name>
<evidence type="ECO:0000256" key="5">
    <source>
        <dbReference type="PROSITE-ProRule" id="PRU00335"/>
    </source>
</evidence>
<evidence type="ECO:0000256" key="3">
    <source>
        <dbReference type="ARBA" id="ARBA00023125"/>
    </source>
</evidence>
<dbReference type="InterPro" id="IPR009057">
    <property type="entry name" value="Homeodomain-like_sf"/>
</dbReference>
<dbReference type="Gene3D" id="1.10.357.10">
    <property type="entry name" value="Tetracycline Repressor, domain 2"/>
    <property type="match status" value="1"/>
</dbReference>
<dbReference type="InterPro" id="IPR050109">
    <property type="entry name" value="HTH-type_TetR-like_transc_reg"/>
</dbReference>
<keyword evidence="3 5" id="KW-0238">DNA-binding</keyword>
<evidence type="ECO:0000313" key="7">
    <source>
        <dbReference type="EMBL" id="UQS23963.1"/>
    </source>
</evidence>
<dbReference type="RefSeq" id="WP_094005193.1">
    <property type="nucleotide sequence ID" value="NZ_CP091196.1"/>
</dbReference>
<dbReference type="PROSITE" id="PS50977">
    <property type="entry name" value="HTH_TETR_2"/>
    <property type="match status" value="1"/>
</dbReference>
<organism evidence="7 8">
    <name type="scientific">Amycolatopsis thermalba</name>
    <dbReference type="NCBI Taxonomy" id="944492"/>
    <lineage>
        <taxon>Bacteria</taxon>
        <taxon>Bacillati</taxon>
        <taxon>Actinomycetota</taxon>
        <taxon>Actinomycetes</taxon>
        <taxon>Pseudonocardiales</taxon>
        <taxon>Pseudonocardiaceae</taxon>
        <taxon>Amycolatopsis</taxon>
    </lineage>
</organism>
<dbReference type="InterPro" id="IPR036271">
    <property type="entry name" value="Tet_transcr_reg_TetR-rel_C_sf"/>
</dbReference>